<protein>
    <recommendedName>
        <fullName evidence="7">Integrator complex subunit 14</fullName>
    </recommendedName>
</protein>
<dbReference type="InterPro" id="IPR039841">
    <property type="entry name" value="INTS14"/>
</dbReference>
<gene>
    <name evidence="5" type="ORF">BV898_12321</name>
</gene>
<evidence type="ECO:0000259" key="3">
    <source>
        <dbReference type="Pfam" id="PF19435"/>
    </source>
</evidence>
<evidence type="ECO:0000256" key="1">
    <source>
        <dbReference type="ARBA" id="ARBA00004123"/>
    </source>
</evidence>
<name>A0A1W0WE49_HYPEX</name>
<dbReference type="Proteomes" id="UP000192578">
    <property type="component" value="Unassembled WGS sequence"/>
</dbReference>
<dbReference type="PANTHER" id="PTHR13532:SF3">
    <property type="entry name" value="INTEGRATOR COMPLEX SUBUNIT 14"/>
    <property type="match status" value="1"/>
</dbReference>
<dbReference type="Pfam" id="PF20504">
    <property type="entry name" value="IntS14_C"/>
    <property type="match status" value="1"/>
</dbReference>
<accession>A0A1W0WE49</accession>
<keyword evidence="6" id="KW-1185">Reference proteome</keyword>
<dbReference type="AlphaFoldDB" id="A0A1W0WE49"/>
<comment type="subcellular location">
    <subcellularLocation>
        <location evidence="1">Nucleus</location>
    </subcellularLocation>
</comment>
<keyword evidence="2" id="KW-0539">Nucleus</keyword>
<dbReference type="Pfam" id="PF19435">
    <property type="entry name" value="IntS14_b-barrel"/>
    <property type="match status" value="1"/>
</dbReference>
<dbReference type="OrthoDB" id="2374335at2759"/>
<evidence type="ECO:0000313" key="6">
    <source>
        <dbReference type="Proteomes" id="UP000192578"/>
    </source>
</evidence>
<proteinExistence type="predicted"/>
<dbReference type="GO" id="GO:0034472">
    <property type="term" value="P:snRNA 3'-end processing"/>
    <property type="evidence" value="ECO:0007669"/>
    <property type="project" value="TreeGrafter"/>
</dbReference>
<evidence type="ECO:0000256" key="2">
    <source>
        <dbReference type="ARBA" id="ARBA00023242"/>
    </source>
</evidence>
<sequence>MSTIIVIEWSLPMCQPVLTWDPTSGKQIECITPSSRSLTASVANLSLIPPHPRPATPPTCLDFAMTAVKYLAGKASASPAIVNGGLHSEPVTFATFDHAGLQHISATYEEFRDKLFAAATAAPPTRSSYLAMLQGVQSVLGSVKTPANVVVFASTLATAATQEVAMTAPVVRSQLLPLLSDSALFLVPVGRGTVDDNGSLDFFRGLIAMNAGHGELCWETQRNEGDDDSAYRFDLSRLEVATNKLSQLMYRTFTATLSFGELSGRFQLIPSPNTVRGGRKSLSEECKILGVVDKLTVDKQFTTRQYLILPSSNAVTPIDGVDTLQEPHFVPLLHASLRQMAGKVLLVHVGKAQYGYIEPTEDAKTKKKSGLVLNLFPEGMSFDLNKPIMAEEVDGGAAVAMAEEALPSYDAGNTGYTMVWTCTEAVQGDAARLQRMAKRLPDKKDLFFRELNKIRLHALSTCNVDFMLNLVAILAREVEYMKDSHGIQELESVLQQLRYPHPNLTAPLKSLDGTVYSLES</sequence>
<dbReference type="GO" id="GO:0032039">
    <property type="term" value="C:integrator complex"/>
    <property type="evidence" value="ECO:0007669"/>
    <property type="project" value="InterPro"/>
</dbReference>
<dbReference type="PANTHER" id="PTHR13532">
    <property type="match status" value="1"/>
</dbReference>
<evidence type="ECO:0000313" key="5">
    <source>
        <dbReference type="EMBL" id="OQV13469.1"/>
    </source>
</evidence>
<comment type="caution">
    <text evidence="5">The sequence shown here is derived from an EMBL/GenBank/DDBJ whole genome shotgun (WGS) entry which is preliminary data.</text>
</comment>
<evidence type="ECO:0000259" key="4">
    <source>
        <dbReference type="Pfam" id="PF20504"/>
    </source>
</evidence>
<dbReference type="InterPro" id="IPR045814">
    <property type="entry name" value="IntS14_b-barrel"/>
</dbReference>
<dbReference type="EMBL" id="MTYJ01000123">
    <property type="protein sequence ID" value="OQV13469.1"/>
    <property type="molecule type" value="Genomic_DNA"/>
</dbReference>
<evidence type="ECO:0008006" key="7">
    <source>
        <dbReference type="Google" id="ProtNLM"/>
    </source>
</evidence>
<feature type="domain" description="Integrator complex subunit 14 C-terminal" evidence="4">
    <location>
        <begin position="419"/>
        <end position="484"/>
    </location>
</feature>
<reference evidence="6" key="1">
    <citation type="submission" date="2017-01" db="EMBL/GenBank/DDBJ databases">
        <title>Comparative genomics of anhydrobiosis in the tardigrade Hypsibius dujardini.</title>
        <authorList>
            <person name="Yoshida Y."/>
            <person name="Koutsovoulos G."/>
            <person name="Laetsch D."/>
            <person name="Stevens L."/>
            <person name="Kumar S."/>
            <person name="Horikawa D."/>
            <person name="Ishino K."/>
            <person name="Komine S."/>
            <person name="Tomita M."/>
            <person name="Blaxter M."/>
            <person name="Arakawa K."/>
        </authorList>
    </citation>
    <scope>NUCLEOTIDE SEQUENCE [LARGE SCALE GENOMIC DNA]</scope>
    <source>
        <strain evidence="6">Z151</strain>
    </source>
</reference>
<feature type="domain" description="Integrator complex subunit 14 beta-barrel" evidence="3">
    <location>
        <begin position="250"/>
        <end position="379"/>
    </location>
</feature>
<dbReference type="InterPro" id="IPR046471">
    <property type="entry name" value="IntS14_C"/>
</dbReference>
<organism evidence="5 6">
    <name type="scientific">Hypsibius exemplaris</name>
    <name type="common">Freshwater tardigrade</name>
    <dbReference type="NCBI Taxonomy" id="2072580"/>
    <lineage>
        <taxon>Eukaryota</taxon>
        <taxon>Metazoa</taxon>
        <taxon>Ecdysozoa</taxon>
        <taxon>Tardigrada</taxon>
        <taxon>Eutardigrada</taxon>
        <taxon>Parachela</taxon>
        <taxon>Hypsibioidea</taxon>
        <taxon>Hypsibiidae</taxon>
        <taxon>Hypsibius</taxon>
    </lineage>
</organism>